<dbReference type="Proteomes" id="UP000095463">
    <property type="component" value="Unassembled WGS sequence"/>
</dbReference>
<dbReference type="AlphaFoldDB" id="A0A1E5XU64"/>
<keyword evidence="3" id="KW-1185">Reference proteome</keyword>
<proteinExistence type="predicted"/>
<organism evidence="2 3">
    <name type="scientific">Devosia insulae DS-56</name>
    <dbReference type="NCBI Taxonomy" id="1116389"/>
    <lineage>
        <taxon>Bacteria</taxon>
        <taxon>Pseudomonadati</taxon>
        <taxon>Pseudomonadota</taxon>
        <taxon>Alphaproteobacteria</taxon>
        <taxon>Hyphomicrobiales</taxon>
        <taxon>Devosiaceae</taxon>
        <taxon>Devosia</taxon>
    </lineage>
</organism>
<dbReference type="Pfam" id="PF01261">
    <property type="entry name" value="AP_endonuc_2"/>
    <property type="match status" value="1"/>
</dbReference>
<evidence type="ECO:0000313" key="2">
    <source>
        <dbReference type="EMBL" id="OEO32132.1"/>
    </source>
</evidence>
<dbReference type="RefSeq" id="WP_069908725.1">
    <property type="nucleotide sequence ID" value="NZ_LAJE02000090.1"/>
</dbReference>
<dbReference type="PANTHER" id="PTHR12110">
    <property type="entry name" value="HYDROXYPYRUVATE ISOMERASE"/>
    <property type="match status" value="1"/>
</dbReference>
<evidence type="ECO:0000259" key="1">
    <source>
        <dbReference type="Pfam" id="PF01261"/>
    </source>
</evidence>
<dbReference type="EMBL" id="LAJE02000090">
    <property type="protein sequence ID" value="OEO32132.1"/>
    <property type="molecule type" value="Genomic_DNA"/>
</dbReference>
<dbReference type="InterPro" id="IPR013022">
    <property type="entry name" value="Xyl_isomerase-like_TIM-brl"/>
</dbReference>
<dbReference type="InterPro" id="IPR050312">
    <property type="entry name" value="IolE/XylAMocC-like"/>
</dbReference>
<sequence length="250" mass="27724">MDFSFQLYSARNFPPLDSVLGRLAKLGYKQVEGFGGLYAEADSLAASLKQHGLTMPTGHFGLAQLKDTEAALKTAETLGMRFLYCPAIPKEEREAGQGDSKWIELGETLAKLGEAFRKRGFGFGWHNHDFEFRPTATGKLPMDIILDTAPNNDWEMDVAWVVKGGQDPIEWIKKHGRRINAVHVKDIAPAGENANEDGWADVGHGTLDWQALSDAVKAHTNARYWVMEHDNPADVDRFASRSIAAVTAWK</sequence>
<feature type="domain" description="Xylose isomerase-like TIM barrel" evidence="1">
    <location>
        <begin position="22"/>
        <end position="230"/>
    </location>
</feature>
<dbReference type="InterPro" id="IPR036237">
    <property type="entry name" value="Xyl_isomerase-like_sf"/>
</dbReference>
<keyword evidence="2" id="KW-0413">Isomerase</keyword>
<comment type="caution">
    <text evidence="2">The sequence shown here is derived from an EMBL/GenBank/DDBJ whole genome shotgun (WGS) entry which is preliminary data.</text>
</comment>
<evidence type="ECO:0000313" key="3">
    <source>
        <dbReference type="Proteomes" id="UP000095463"/>
    </source>
</evidence>
<accession>A0A1E5XU64</accession>
<dbReference type="PANTHER" id="PTHR12110:SF41">
    <property type="entry name" value="INOSOSE DEHYDRATASE"/>
    <property type="match status" value="1"/>
</dbReference>
<name>A0A1E5XU64_9HYPH</name>
<reference evidence="2 3" key="1">
    <citation type="journal article" date="2015" name="Genome Announc.">
        <title>Genome Assemblies of Three Soil-Associated Devosia species: D. insulae, D. limi, and D. soli.</title>
        <authorList>
            <person name="Hassan Y.I."/>
            <person name="Lepp D."/>
            <person name="Zhou T."/>
        </authorList>
    </citation>
    <scope>NUCLEOTIDE SEQUENCE [LARGE SCALE GENOMIC DNA]</scope>
    <source>
        <strain evidence="2 3">DS-56</strain>
    </source>
</reference>
<dbReference type="Gene3D" id="3.20.20.150">
    <property type="entry name" value="Divalent-metal-dependent TIM barrel enzymes"/>
    <property type="match status" value="1"/>
</dbReference>
<dbReference type="OrthoDB" id="9798407at2"/>
<dbReference type="GO" id="GO:0016853">
    <property type="term" value="F:isomerase activity"/>
    <property type="evidence" value="ECO:0007669"/>
    <property type="project" value="UniProtKB-KW"/>
</dbReference>
<dbReference type="SUPFAM" id="SSF51658">
    <property type="entry name" value="Xylose isomerase-like"/>
    <property type="match status" value="1"/>
</dbReference>
<protein>
    <submittedName>
        <fullName evidence="2">Xylose isomerase</fullName>
    </submittedName>
</protein>
<gene>
    <name evidence="2" type="ORF">VW23_000955</name>
</gene>